<comment type="caution">
    <text evidence="2">The sequence shown here is derived from an EMBL/GenBank/DDBJ whole genome shotgun (WGS) entry which is preliminary data.</text>
</comment>
<protein>
    <recommendedName>
        <fullName evidence="4">Oxidoreductase molybdopterin-binding domain-containing protein</fullName>
    </recommendedName>
</protein>
<dbReference type="AlphaFoldDB" id="A0A063YA73"/>
<keyword evidence="3" id="KW-1185">Reference proteome</keyword>
<evidence type="ECO:0000313" key="2">
    <source>
        <dbReference type="EMBL" id="KDE41227.1"/>
    </source>
</evidence>
<dbReference type="EMBL" id="JMSZ01000007">
    <property type="protein sequence ID" value="KDE41227.1"/>
    <property type="molecule type" value="Genomic_DNA"/>
</dbReference>
<sequence>MLLFAIVLFSLLGGKVVAQTPEGPAVLTITGKISQHNAEQAFVFDRAMLEALPQATISTQTPWYDEVSEFEGPLASAILEAVGADLNANMRVIALNDYSAVVPASDFSDLGVILAMKRNGDVLRIRDKGPLFVIYPFDENPDLNSEVYYNRSVWQIKAIELY</sequence>
<name>A0A063YA73_9GAMM</name>
<accession>A0A063YA73</accession>
<dbReference type="STRING" id="267850.ADINL_0300"/>
<feature type="signal peptide" evidence="1">
    <location>
        <begin position="1"/>
        <end position="18"/>
    </location>
</feature>
<dbReference type="SUPFAM" id="SSF56524">
    <property type="entry name" value="Oxidoreductase molybdopterin-binding domain"/>
    <property type="match status" value="1"/>
</dbReference>
<dbReference type="Proteomes" id="UP000027318">
    <property type="component" value="Unassembled WGS sequence"/>
</dbReference>
<dbReference type="Gene3D" id="3.90.420.10">
    <property type="entry name" value="Oxidoreductase, molybdopterin-binding domain"/>
    <property type="match status" value="1"/>
</dbReference>
<reference evidence="2 3" key="1">
    <citation type="journal article" date="2005" name="Int. J. Syst. Evol. Microbiol.">
        <title>Nitrincola lacisaponensis gen. nov., sp. nov., a novel alkaliphilic bacterium isolated from an alkaline, saline lake.</title>
        <authorList>
            <person name="Dimitriu P.A."/>
            <person name="Shukla S.K."/>
            <person name="Conradt J."/>
            <person name="Marquez M.C."/>
            <person name="Ventosa A."/>
            <person name="Maglia A."/>
            <person name="Peyton B.M."/>
            <person name="Pinkart H.C."/>
            <person name="Mormile M.R."/>
        </authorList>
    </citation>
    <scope>NUCLEOTIDE SEQUENCE [LARGE SCALE GENOMIC DNA]</scope>
    <source>
        <strain evidence="2 3">4CA</strain>
    </source>
</reference>
<evidence type="ECO:0008006" key="4">
    <source>
        <dbReference type="Google" id="ProtNLM"/>
    </source>
</evidence>
<dbReference type="InterPro" id="IPR036374">
    <property type="entry name" value="OxRdtase_Mopterin-bd_sf"/>
</dbReference>
<gene>
    <name evidence="2" type="ORF">ADINL_0300</name>
</gene>
<dbReference type="PATRIC" id="fig|267850.7.peg.296"/>
<evidence type="ECO:0000256" key="1">
    <source>
        <dbReference type="SAM" id="SignalP"/>
    </source>
</evidence>
<keyword evidence="1" id="KW-0732">Signal</keyword>
<organism evidence="2 3">
    <name type="scientific">Nitrincola lacisaponensis</name>
    <dbReference type="NCBI Taxonomy" id="267850"/>
    <lineage>
        <taxon>Bacteria</taxon>
        <taxon>Pseudomonadati</taxon>
        <taxon>Pseudomonadota</taxon>
        <taxon>Gammaproteobacteria</taxon>
        <taxon>Oceanospirillales</taxon>
        <taxon>Oceanospirillaceae</taxon>
        <taxon>Nitrincola</taxon>
    </lineage>
</organism>
<feature type="chain" id="PRO_5001620280" description="Oxidoreductase molybdopterin-binding domain-containing protein" evidence="1">
    <location>
        <begin position="19"/>
        <end position="162"/>
    </location>
</feature>
<evidence type="ECO:0000313" key="3">
    <source>
        <dbReference type="Proteomes" id="UP000027318"/>
    </source>
</evidence>
<proteinExistence type="predicted"/>